<feature type="compositionally biased region" description="Low complexity" evidence="2">
    <location>
        <begin position="326"/>
        <end position="336"/>
    </location>
</feature>
<evidence type="ECO:0000313" key="4">
    <source>
        <dbReference type="EMBL" id="OWF47851.1"/>
    </source>
</evidence>
<feature type="region of interest" description="Disordered" evidence="2">
    <location>
        <begin position="114"/>
        <end position="140"/>
    </location>
</feature>
<evidence type="ECO:0000259" key="3">
    <source>
        <dbReference type="PROSITE" id="PS50174"/>
    </source>
</evidence>
<feature type="compositionally biased region" description="Basic residues" evidence="2">
    <location>
        <begin position="374"/>
        <end position="389"/>
    </location>
</feature>
<keyword evidence="5" id="KW-1185">Reference proteome</keyword>
<feature type="domain" description="G-patch" evidence="3">
    <location>
        <begin position="3"/>
        <end position="49"/>
    </location>
</feature>
<reference evidence="4 5" key="1">
    <citation type="journal article" date="2017" name="Nat. Ecol. Evol.">
        <title>Scallop genome provides insights into evolution of bilaterian karyotype and development.</title>
        <authorList>
            <person name="Wang S."/>
            <person name="Zhang J."/>
            <person name="Jiao W."/>
            <person name="Li J."/>
            <person name="Xun X."/>
            <person name="Sun Y."/>
            <person name="Guo X."/>
            <person name="Huan P."/>
            <person name="Dong B."/>
            <person name="Zhang L."/>
            <person name="Hu X."/>
            <person name="Sun X."/>
            <person name="Wang J."/>
            <person name="Zhao C."/>
            <person name="Wang Y."/>
            <person name="Wang D."/>
            <person name="Huang X."/>
            <person name="Wang R."/>
            <person name="Lv J."/>
            <person name="Li Y."/>
            <person name="Zhang Z."/>
            <person name="Liu B."/>
            <person name="Lu W."/>
            <person name="Hui Y."/>
            <person name="Liang J."/>
            <person name="Zhou Z."/>
            <person name="Hou R."/>
            <person name="Li X."/>
            <person name="Liu Y."/>
            <person name="Li H."/>
            <person name="Ning X."/>
            <person name="Lin Y."/>
            <person name="Zhao L."/>
            <person name="Xing Q."/>
            <person name="Dou J."/>
            <person name="Li Y."/>
            <person name="Mao J."/>
            <person name="Guo H."/>
            <person name="Dou H."/>
            <person name="Li T."/>
            <person name="Mu C."/>
            <person name="Jiang W."/>
            <person name="Fu Q."/>
            <person name="Fu X."/>
            <person name="Miao Y."/>
            <person name="Liu J."/>
            <person name="Yu Q."/>
            <person name="Li R."/>
            <person name="Liao H."/>
            <person name="Li X."/>
            <person name="Kong Y."/>
            <person name="Jiang Z."/>
            <person name="Chourrout D."/>
            <person name="Li R."/>
            <person name="Bao Z."/>
        </authorList>
    </citation>
    <scope>NUCLEOTIDE SEQUENCE [LARGE SCALE GENOMIC DNA]</scope>
    <source>
        <strain evidence="4 5">PY_sf001</strain>
    </source>
</reference>
<gene>
    <name evidence="4" type="ORF">KP79_PYT22836</name>
</gene>
<evidence type="ECO:0000256" key="2">
    <source>
        <dbReference type="SAM" id="MobiDB-lite"/>
    </source>
</evidence>
<dbReference type="EMBL" id="NEDP02003762">
    <property type="protein sequence ID" value="OWF47851.1"/>
    <property type="molecule type" value="Genomic_DNA"/>
</dbReference>
<feature type="region of interest" description="Disordered" evidence="2">
    <location>
        <begin position="1"/>
        <end position="24"/>
    </location>
</feature>
<dbReference type="SMART" id="SM00443">
    <property type="entry name" value="G_patch"/>
    <property type="match status" value="1"/>
</dbReference>
<organism evidence="4 5">
    <name type="scientific">Mizuhopecten yessoensis</name>
    <name type="common">Japanese scallop</name>
    <name type="synonym">Patinopecten yessoensis</name>
    <dbReference type="NCBI Taxonomy" id="6573"/>
    <lineage>
        <taxon>Eukaryota</taxon>
        <taxon>Metazoa</taxon>
        <taxon>Spiralia</taxon>
        <taxon>Lophotrochozoa</taxon>
        <taxon>Mollusca</taxon>
        <taxon>Bivalvia</taxon>
        <taxon>Autobranchia</taxon>
        <taxon>Pteriomorphia</taxon>
        <taxon>Pectinida</taxon>
        <taxon>Pectinoidea</taxon>
        <taxon>Pectinidae</taxon>
        <taxon>Mizuhopecten</taxon>
    </lineage>
</organism>
<dbReference type="PANTHER" id="PTHR23149">
    <property type="entry name" value="G PATCH DOMAIN CONTAINING PROTEIN"/>
    <property type="match status" value="1"/>
</dbReference>
<protein>
    <recommendedName>
        <fullName evidence="1">G patch domain-containing protein 4</fullName>
    </recommendedName>
</protein>
<dbReference type="OrthoDB" id="10019757at2759"/>
<dbReference type="PROSITE" id="PS50174">
    <property type="entry name" value="G_PATCH"/>
    <property type="match status" value="1"/>
</dbReference>
<feature type="compositionally biased region" description="Acidic residues" evidence="2">
    <location>
        <begin position="121"/>
        <end position="132"/>
    </location>
</feature>
<dbReference type="GO" id="GO:0003676">
    <property type="term" value="F:nucleic acid binding"/>
    <property type="evidence" value="ECO:0007669"/>
    <property type="project" value="InterPro"/>
</dbReference>
<feature type="region of interest" description="Disordered" evidence="2">
    <location>
        <begin position="191"/>
        <end position="389"/>
    </location>
</feature>
<feature type="compositionally biased region" description="Basic residues" evidence="2">
    <location>
        <begin position="284"/>
        <end position="296"/>
    </location>
</feature>
<dbReference type="InterPro" id="IPR000467">
    <property type="entry name" value="G_patch_dom"/>
</dbReference>
<dbReference type="AlphaFoldDB" id="A0A210QGV4"/>
<feature type="compositionally biased region" description="Basic and acidic residues" evidence="2">
    <location>
        <begin position="222"/>
        <end position="254"/>
    </location>
</feature>
<dbReference type="Pfam" id="PF01585">
    <property type="entry name" value="G-patch"/>
    <property type="match status" value="1"/>
</dbReference>
<dbReference type="InterPro" id="IPR050656">
    <property type="entry name" value="PINX1"/>
</dbReference>
<feature type="compositionally biased region" description="Basic residues" evidence="2">
    <location>
        <begin position="314"/>
        <end position="323"/>
    </location>
</feature>
<dbReference type="PANTHER" id="PTHR23149:SF9">
    <property type="entry name" value="G PATCH DOMAIN-CONTAINING PROTEIN 4"/>
    <property type="match status" value="1"/>
</dbReference>
<feature type="compositionally biased region" description="Polar residues" evidence="2">
    <location>
        <begin position="1"/>
        <end position="12"/>
    </location>
</feature>
<name>A0A210QGV4_MIZYE</name>
<comment type="caution">
    <text evidence="4">The sequence shown here is derived from an EMBL/GenBank/DDBJ whole genome shotgun (WGS) entry which is preliminary data.</text>
</comment>
<evidence type="ECO:0000256" key="1">
    <source>
        <dbReference type="ARBA" id="ARBA00040365"/>
    </source>
</evidence>
<dbReference type="STRING" id="6573.A0A210QGV4"/>
<feature type="compositionally biased region" description="Basic and acidic residues" evidence="2">
    <location>
        <begin position="348"/>
        <end position="365"/>
    </location>
</feature>
<evidence type="ECO:0000313" key="5">
    <source>
        <dbReference type="Proteomes" id="UP000242188"/>
    </source>
</evidence>
<dbReference type="GO" id="GO:0005730">
    <property type="term" value="C:nucleolus"/>
    <property type="evidence" value="ECO:0007669"/>
    <property type="project" value="TreeGrafter"/>
</dbReference>
<sequence>MSSSKFALQQLSKHGWKEGSGLGKSEDGITEAIKVKLKHDSHGVGHKKGDEFAFHWWDHVFNKAASNISVSSTEDGVELSKMKDSNKVSTTTSKTYDNKAMLYGKFLKGATLSGGNYEATNEGDSDDEEEHQEDTKPARIQDLDDAVLLKACGGMTGHKAARHGHKLNGKLARIQEQEALLLAKYKSQKTVIKDQNKVTEQGNPLVKQNEKGDDILQTDDTADIKEKRKEKKKDKSERKKRKREMEESQCNKEEDTIDTDNIGIPTKHRCEESSESEGQDTYTTKKKRKEKKRKNKEKSENVPEDIVCDEESNRKKKKNKKRKSEVLTTDSVSSVTDSKKKKRKDKLKTHPCDDSETSLSKHSDECAVQDSGATKKKKSKKQKKEKSCD</sequence>
<accession>A0A210QGV4</accession>
<proteinExistence type="predicted"/>
<dbReference type="Proteomes" id="UP000242188">
    <property type="component" value="Unassembled WGS sequence"/>
</dbReference>